<dbReference type="Proteomes" id="UP000321204">
    <property type="component" value="Chromosome"/>
</dbReference>
<evidence type="ECO:0000313" key="2">
    <source>
        <dbReference type="Proteomes" id="UP000321204"/>
    </source>
</evidence>
<dbReference type="EMBL" id="CP042433">
    <property type="protein sequence ID" value="QEC56349.1"/>
    <property type="molecule type" value="Genomic_DNA"/>
</dbReference>
<dbReference type="RefSeq" id="WP_146786881.1">
    <property type="nucleotide sequence ID" value="NZ_BAABIO010000001.1"/>
</dbReference>
<protein>
    <submittedName>
        <fullName evidence="1">Uncharacterized protein</fullName>
    </submittedName>
</protein>
<reference evidence="1 2" key="1">
    <citation type="journal article" date="2015" name="Int. J. Syst. Evol. Microbiol.">
        <title>Flavisolibacter ginsenosidimutans sp. nov., with ginsenoside-converting activity isolated from soil used for cultivating ginseng.</title>
        <authorList>
            <person name="Zhao Y."/>
            <person name="Liu Q."/>
            <person name="Kang M.S."/>
            <person name="Jin F."/>
            <person name="Yu H."/>
            <person name="Im W.T."/>
        </authorList>
    </citation>
    <scope>NUCLEOTIDE SEQUENCE [LARGE SCALE GENOMIC DNA]</scope>
    <source>
        <strain evidence="1 2">Gsoil 636</strain>
    </source>
</reference>
<dbReference type="AlphaFoldDB" id="A0A5B8UJM5"/>
<organism evidence="1 2">
    <name type="scientific">Flavisolibacter ginsenosidimutans</name>
    <dbReference type="NCBI Taxonomy" id="661481"/>
    <lineage>
        <taxon>Bacteria</taxon>
        <taxon>Pseudomonadati</taxon>
        <taxon>Bacteroidota</taxon>
        <taxon>Chitinophagia</taxon>
        <taxon>Chitinophagales</taxon>
        <taxon>Chitinophagaceae</taxon>
        <taxon>Flavisolibacter</taxon>
    </lineage>
</organism>
<sequence length="80" mass="9404">MNRIFQPTANALLFRLSDGAERYKSRDGRFKVVYQKKKEKIFSTLLEAFLFYITLDEEAALFDVSKSTTLIERKIMLCMN</sequence>
<accession>A0A5B8UJM5</accession>
<proteinExistence type="predicted"/>
<keyword evidence="2" id="KW-1185">Reference proteome</keyword>
<name>A0A5B8UJM5_9BACT</name>
<evidence type="ECO:0000313" key="1">
    <source>
        <dbReference type="EMBL" id="QEC56349.1"/>
    </source>
</evidence>
<dbReference type="KEGG" id="fgg:FSB75_10760"/>
<gene>
    <name evidence="1" type="ORF">FSB75_10760</name>
</gene>